<dbReference type="InterPro" id="IPR001878">
    <property type="entry name" value="Znf_CCHC"/>
</dbReference>
<reference evidence="5" key="1">
    <citation type="submission" date="2021-03" db="EMBL/GenBank/DDBJ databases">
        <title>Draft genome sequence of rust myrtle Austropuccinia psidii MF-1, a brazilian biotype.</title>
        <authorList>
            <person name="Quecine M.C."/>
            <person name="Pachon D.M.R."/>
            <person name="Bonatelli M.L."/>
            <person name="Correr F.H."/>
            <person name="Franceschini L.M."/>
            <person name="Leite T.F."/>
            <person name="Margarido G.R.A."/>
            <person name="Almeida C.A."/>
            <person name="Ferrarezi J.A."/>
            <person name="Labate C.A."/>
        </authorList>
    </citation>
    <scope>NUCLEOTIDE SEQUENCE</scope>
    <source>
        <strain evidence="5">MF-1</strain>
    </source>
</reference>
<name>A0A9Q3D932_9BASI</name>
<feature type="compositionally biased region" description="Polar residues" evidence="3">
    <location>
        <begin position="349"/>
        <end position="360"/>
    </location>
</feature>
<keyword evidence="2" id="KW-0479">Metal-binding</keyword>
<protein>
    <recommendedName>
        <fullName evidence="4">CCHC-type domain-containing protein</fullName>
    </recommendedName>
</protein>
<dbReference type="GO" id="GO:0006397">
    <property type="term" value="P:mRNA processing"/>
    <property type="evidence" value="ECO:0007669"/>
    <property type="project" value="UniProtKB-KW"/>
</dbReference>
<keyword evidence="6" id="KW-1185">Reference proteome</keyword>
<feature type="region of interest" description="Disordered" evidence="3">
    <location>
        <begin position="323"/>
        <end position="362"/>
    </location>
</feature>
<evidence type="ECO:0000259" key="4">
    <source>
        <dbReference type="PROSITE" id="PS50158"/>
    </source>
</evidence>
<evidence type="ECO:0000256" key="1">
    <source>
        <dbReference type="ARBA" id="ARBA00022664"/>
    </source>
</evidence>
<evidence type="ECO:0000313" key="5">
    <source>
        <dbReference type="EMBL" id="MBW0498255.1"/>
    </source>
</evidence>
<keyword evidence="1" id="KW-0507">mRNA processing</keyword>
<dbReference type="GO" id="GO:0003676">
    <property type="term" value="F:nucleic acid binding"/>
    <property type="evidence" value="ECO:0007669"/>
    <property type="project" value="InterPro"/>
</dbReference>
<evidence type="ECO:0000256" key="3">
    <source>
        <dbReference type="SAM" id="MobiDB-lite"/>
    </source>
</evidence>
<feature type="region of interest" description="Disordered" evidence="3">
    <location>
        <begin position="1"/>
        <end position="20"/>
    </location>
</feature>
<dbReference type="OrthoDB" id="2505547at2759"/>
<dbReference type="AlphaFoldDB" id="A0A9Q3D932"/>
<organism evidence="5 6">
    <name type="scientific">Austropuccinia psidii MF-1</name>
    <dbReference type="NCBI Taxonomy" id="1389203"/>
    <lineage>
        <taxon>Eukaryota</taxon>
        <taxon>Fungi</taxon>
        <taxon>Dikarya</taxon>
        <taxon>Basidiomycota</taxon>
        <taxon>Pucciniomycotina</taxon>
        <taxon>Pucciniomycetes</taxon>
        <taxon>Pucciniales</taxon>
        <taxon>Sphaerophragmiaceae</taxon>
        <taxon>Austropuccinia</taxon>
    </lineage>
</organism>
<evidence type="ECO:0000256" key="2">
    <source>
        <dbReference type="PROSITE-ProRule" id="PRU00047"/>
    </source>
</evidence>
<keyword evidence="2" id="KW-0862">Zinc</keyword>
<feature type="domain" description="CCHC-type" evidence="4">
    <location>
        <begin position="303"/>
        <end position="317"/>
    </location>
</feature>
<proteinExistence type="predicted"/>
<keyword evidence="2" id="KW-0863">Zinc-finger</keyword>
<comment type="caution">
    <text evidence="5">The sequence shown here is derived from an EMBL/GenBank/DDBJ whole genome shotgun (WGS) entry which is preliminary data.</text>
</comment>
<dbReference type="InterPro" id="IPR036875">
    <property type="entry name" value="Znf_CCHC_sf"/>
</dbReference>
<evidence type="ECO:0000313" key="6">
    <source>
        <dbReference type="Proteomes" id="UP000765509"/>
    </source>
</evidence>
<feature type="compositionally biased region" description="Pro residues" evidence="3">
    <location>
        <begin position="326"/>
        <end position="341"/>
    </location>
</feature>
<dbReference type="PROSITE" id="PS50158">
    <property type="entry name" value="ZF_CCHC"/>
    <property type="match status" value="1"/>
</dbReference>
<dbReference type="GO" id="GO:0008270">
    <property type="term" value="F:zinc ion binding"/>
    <property type="evidence" value="ECO:0007669"/>
    <property type="project" value="UniProtKB-KW"/>
</dbReference>
<dbReference type="Proteomes" id="UP000765509">
    <property type="component" value="Unassembled WGS sequence"/>
</dbReference>
<gene>
    <name evidence="5" type="ORF">O181_037970</name>
</gene>
<sequence>MSGSTRSKKAANNNAKPKPLSNKEVYSMLNSLCLEVLSLKSARVSDAAEMQLLRLALSSPPVLSPYNQQSHMAYPAYDHFMQEPYRAADRSNHLLQDGSNFAGLNRVLCVSFNSEHLVDDLPSLLDNRSAQENRAISHFIDATLPPDFALCIGVVPACATAKEFSDAIKASTVILSLHKTFAIFKKLGIDGDELEGLLAQAACHPLASLDRVAFDQLVTSAILAKGDKKPSSTFVGQVILNASRRDDKPPQHTSPFVYRVSDPQERQDLPPCPGLPYVAKPFESTSNVHHPPEHLVDCFGGSCFHCGRTGHWPANCPITKGFANPNPRPPLPGPFRTPRPATPDRRSQHLSSPPYQQERVSQVKFVEHDSVDCVLIDTDGDP</sequence>
<dbReference type="EMBL" id="AVOT02014636">
    <property type="protein sequence ID" value="MBW0498255.1"/>
    <property type="molecule type" value="Genomic_DNA"/>
</dbReference>
<dbReference type="SUPFAM" id="SSF57756">
    <property type="entry name" value="Retrovirus zinc finger-like domains"/>
    <property type="match status" value="1"/>
</dbReference>
<accession>A0A9Q3D932</accession>